<dbReference type="EMBL" id="CP141886">
    <property type="protein sequence ID" value="WRT68001.1"/>
    <property type="molecule type" value="Genomic_DNA"/>
</dbReference>
<evidence type="ECO:0000313" key="3">
    <source>
        <dbReference type="Proteomes" id="UP001329825"/>
    </source>
</evidence>
<keyword evidence="3" id="KW-1185">Reference proteome</keyword>
<feature type="domain" description="JmjC" evidence="1">
    <location>
        <begin position="199"/>
        <end position="359"/>
    </location>
</feature>
<proteinExistence type="predicted"/>
<gene>
    <name evidence="2" type="ORF">IL334_004976</name>
</gene>
<dbReference type="PANTHER" id="PTHR12461">
    <property type="entry name" value="HYPOXIA-INDUCIBLE FACTOR 1 ALPHA INHIBITOR-RELATED"/>
    <property type="match status" value="1"/>
</dbReference>
<dbReference type="InterPro" id="IPR041667">
    <property type="entry name" value="Cupin_8"/>
</dbReference>
<reference evidence="2 3" key="1">
    <citation type="submission" date="2024-01" db="EMBL/GenBank/DDBJ databases">
        <title>Comparative genomics of Cryptococcus and Kwoniella reveals pathogenesis evolution and contrasting modes of karyotype evolution via chromosome fusion or intercentromeric recombination.</title>
        <authorList>
            <person name="Coelho M.A."/>
            <person name="David-Palma M."/>
            <person name="Shea T."/>
            <person name="Bowers K."/>
            <person name="McGinley-Smith S."/>
            <person name="Mohammad A.W."/>
            <person name="Gnirke A."/>
            <person name="Yurkov A.M."/>
            <person name="Nowrousian M."/>
            <person name="Sun S."/>
            <person name="Cuomo C.A."/>
            <person name="Heitman J."/>
        </authorList>
    </citation>
    <scope>NUCLEOTIDE SEQUENCE [LARGE SCALE GENOMIC DNA]</scope>
    <source>
        <strain evidence="2">CBS 11374</strain>
    </source>
</reference>
<dbReference type="RefSeq" id="XP_062792741.1">
    <property type="nucleotide sequence ID" value="XM_062936690.1"/>
</dbReference>
<sequence>MINSIPFNVVPRHWLRLYTDAALLQSLGAVVLESKKEVWLESIRKLDMAIIVAGAVGRKEWILATIRDIQAQFPSPDDDDDRPLKKARLYVEPSLLYAPNPIPVLHHPPSIDTYLSTYLKHPFILRGHLNSSSNPPWPACNRWCSTKYLLEKVGRGRVVPVEVGEAYDDESWTQKIIPFTEFLVRAGFDAQDLPESSPLYLAQYALFDQFPELEKDICYPDYVWSSPPPMESYSPPDDIIVNVWVGSGNEEIVSPAHTVIGRKRVWVAPPSCRPHMHAHGGDKDLADQYMTNTSKVPILRPTNDFKTIQSDYPEFFRHVWPVSLEAVLEPGDLMVMPPGWWHAMRGEGSGPAWSISMWY</sequence>
<dbReference type="Gene3D" id="2.60.120.650">
    <property type="entry name" value="Cupin"/>
    <property type="match status" value="1"/>
</dbReference>
<dbReference type="Pfam" id="PF13621">
    <property type="entry name" value="Cupin_8"/>
    <property type="match status" value="1"/>
</dbReference>
<dbReference type="PROSITE" id="PS51184">
    <property type="entry name" value="JMJC"/>
    <property type="match status" value="1"/>
</dbReference>
<protein>
    <recommendedName>
        <fullName evidence="1">JmjC domain-containing protein</fullName>
    </recommendedName>
</protein>
<evidence type="ECO:0000313" key="2">
    <source>
        <dbReference type="EMBL" id="WRT68001.1"/>
    </source>
</evidence>
<dbReference type="InterPro" id="IPR003347">
    <property type="entry name" value="JmjC_dom"/>
</dbReference>
<name>A0ABZ1D4V5_9TREE</name>
<organism evidence="2 3">
    <name type="scientific">Kwoniella shivajii</name>
    <dbReference type="NCBI Taxonomy" id="564305"/>
    <lineage>
        <taxon>Eukaryota</taxon>
        <taxon>Fungi</taxon>
        <taxon>Dikarya</taxon>
        <taxon>Basidiomycota</taxon>
        <taxon>Agaricomycotina</taxon>
        <taxon>Tremellomycetes</taxon>
        <taxon>Tremellales</taxon>
        <taxon>Cryptococcaceae</taxon>
        <taxon>Kwoniella</taxon>
    </lineage>
</organism>
<dbReference type="PANTHER" id="PTHR12461:SF94">
    <property type="entry name" value="JMJC DOMAIN-CONTAINING PROTEIN"/>
    <property type="match status" value="1"/>
</dbReference>
<dbReference type="SUPFAM" id="SSF51197">
    <property type="entry name" value="Clavaminate synthase-like"/>
    <property type="match status" value="1"/>
</dbReference>
<evidence type="ECO:0000259" key="1">
    <source>
        <dbReference type="PROSITE" id="PS51184"/>
    </source>
</evidence>
<dbReference type="Proteomes" id="UP001329825">
    <property type="component" value="Chromosome 6"/>
</dbReference>
<dbReference type="GeneID" id="87957107"/>
<accession>A0ABZ1D4V5</accession>